<dbReference type="InterPro" id="IPR014044">
    <property type="entry name" value="CAP_dom"/>
</dbReference>
<evidence type="ECO:0000259" key="3">
    <source>
        <dbReference type="Pfam" id="PF00188"/>
    </source>
</evidence>
<name>A0A498CJI0_9FIRM</name>
<feature type="compositionally biased region" description="Low complexity" evidence="1">
    <location>
        <begin position="22"/>
        <end position="78"/>
    </location>
</feature>
<dbReference type="PANTHER" id="PTHR31157">
    <property type="entry name" value="SCP DOMAIN-CONTAINING PROTEIN"/>
    <property type="match status" value="1"/>
</dbReference>
<dbReference type="Gene3D" id="3.40.33.10">
    <property type="entry name" value="CAP"/>
    <property type="match status" value="1"/>
</dbReference>
<feature type="compositionally biased region" description="Basic and acidic residues" evidence="1">
    <location>
        <begin position="93"/>
        <end position="102"/>
    </location>
</feature>
<dbReference type="Proteomes" id="UP000276301">
    <property type="component" value="Unassembled WGS sequence"/>
</dbReference>
<keyword evidence="5" id="KW-1185">Reference proteome</keyword>
<feature type="compositionally biased region" description="Basic and acidic residues" evidence="1">
    <location>
        <begin position="133"/>
        <end position="155"/>
    </location>
</feature>
<protein>
    <submittedName>
        <fullName evidence="4">CAP domain-containing protein</fullName>
    </submittedName>
</protein>
<proteinExistence type="predicted"/>
<keyword evidence="2" id="KW-0732">Signal</keyword>
<feature type="region of interest" description="Disordered" evidence="1">
    <location>
        <begin position="118"/>
        <end position="161"/>
    </location>
</feature>
<dbReference type="RefSeq" id="WP_121587483.1">
    <property type="nucleotide sequence ID" value="NZ_RCHT01000034.1"/>
</dbReference>
<dbReference type="CDD" id="cd05379">
    <property type="entry name" value="CAP_bacterial"/>
    <property type="match status" value="1"/>
</dbReference>
<dbReference type="Pfam" id="PF00188">
    <property type="entry name" value="CAP"/>
    <property type="match status" value="1"/>
</dbReference>
<dbReference type="EMBL" id="RCHT01000034">
    <property type="protein sequence ID" value="RLL08187.1"/>
    <property type="molecule type" value="Genomic_DNA"/>
</dbReference>
<gene>
    <name evidence="4" type="ORF">D4A47_12255</name>
</gene>
<evidence type="ECO:0000256" key="2">
    <source>
        <dbReference type="SAM" id="SignalP"/>
    </source>
</evidence>
<accession>A0A498CJI0</accession>
<evidence type="ECO:0000313" key="5">
    <source>
        <dbReference type="Proteomes" id="UP000276301"/>
    </source>
</evidence>
<evidence type="ECO:0000256" key="1">
    <source>
        <dbReference type="SAM" id="MobiDB-lite"/>
    </source>
</evidence>
<dbReference type="InterPro" id="IPR035940">
    <property type="entry name" value="CAP_sf"/>
</dbReference>
<reference evidence="4 5" key="1">
    <citation type="submission" date="2018-10" db="EMBL/GenBank/DDBJ databases">
        <title>Anaerotruncus faecis sp. nov., isolated from human feces.</title>
        <authorList>
            <person name="Wang Y.-J."/>
        </authorList>
    </citation>
    <scope>NUCLEOTIDE SEQUENCE [LARGE SCALE GENOMIC DNA]</scope>
    <source>
        <strain evidence="4 5">22A2-44</strain>
    </source>
</reference>
<feature type="domain" description="SCP" evidence="3">
    <location>
        <begin position="177"/>
        <end position="296"/>
    </location>
</feature>
<sequence>MKKLAIFVAFLVLLSGCGAPAAESENPASADVSSEVVSSEISSSEASSAVSSDASSEVSSEASSEAASSEPAEVSSIAPPAPTPEEIAAAEQAAREAAEKAAAEQAAAQAAAEQAAAEQAAKEAAEQAAAEQAAKEAAEQAAKEAAEKEAAEQKAVRKTTAKVSGMNFRSEVEKDLLALINEEREAEGLDPVKMDGDLQSAARIRSRELCKTGHWDHTRPNGDSWSTVITEDVPVKFAAAGENLCMTEYDDPSVDNAYSADFYMDRWLNSPSHYDNIIRPNFTHVGIGVYVSERGGITKGYATTIFAELP</sequence>
<feature type="chain" id="PRO_5019772172" evidence="2">
    <location>
        <begin position="22"/>
        <end position="310"/>
    </location>
</feature>
<organism evidence="4 5">
    <name type="scientific">Anaerotruncus massiliensis</name>
    <name type="common">ex Liu et al. 2021</name>
    <dbReference type="NCBI Taxonomy" id="2321404"/>
    <lineage>
        <taxon>Bacteria</taxon>
        <taxon>Bacillati</taxon>
        <taxon>Bacillota</taxon>
        <taxon>Clostridia</taxon>
        <taxon>Eubacteriales</taxon>
        <taxon>Oscillospiraceae</taxon>
        <taxon>Anaerotruncus</taxon>
    </lineage>
</organism>
<feature type="signal peptide" evidence="2">
    <location>
        <begin position="1"/>
        <end position="21"/>
    </location>
</feature>
<dbReference type="PANTHER" id="PTHR31157:SF1">
    <property type="entry name" value="SCP DOMAIN-CONTAINING PROTEIN"/>
    <property type="match status" value="1"/>
</dbReference>
<dbReference type="PROSITE" id="PS51257">
    <property type="entry name" value="PROKAR_LIPOPROTEIN"/>
    <property type="match status" value="1"/>
</dbReference>
<feature type="region of interest" description="Disordered" evidence="1">
    <location>
        <begin position="22"/>
        <end position="106"/>
    </location>
</feature>
<dbReference type="AlphaFoldDB" id="A0A498CJI0"/>
<comment type="caution">
    <text evidence="4">The sequence shown here is derived from an EMBL/GenBank/DDBJ whole genome shotgun (WGS) entry which is preliminary data.</text>
</comment>
<dbReference type="SUPFAM" id="SSF55797">
    <property type="entry name" value="PR-1-like"/>
    <property type="match status" value="1"/>
</dbReference>
<evidence type="ECO:0000313" key="4">
    <source>
        <dbReference type="EMBL" id="RLL08187.1"/>
    </source>
</evidence>